<dbReference type="Pfam" id="PF04738">
    <property type="entry name" value="Lant_dehydr_N"/>
    <property type="match status" value="1"/>
</dbReference>
<dbReference type="EMBL" id="AP035884">
    <property type="protein sequence ID" value="BFP56427.1"/>
    <property type="molecule type" value="Genomic_DNA"/>
</dbReference>
<reference evidence="3" key="1">
    <citation type="submission" date="2024-07" db="EMBL/GenBank/DDBJ databases">
        <title>Complete genome sequences of cellulolytic bacteria, Kitasatospora sp. CMC57 and Streptomyces sp. CMC78, isolated from Japanese agricultural soil.</title>
        <authorList>
            <person name="Hashimoto T."/>
            <person name="Ito M."/>
            <person name="Iwamoto M."/>
            <person name="Fukahori D."/>
            <person name="Shoda T."/>
            <person name="Sakoda M."/>
            <person name="Morohoshi T."/>
            <person name="Mitsuboshi M."/>
            <person name="Nishizawa T."/>
        </authorList>
    </citation>
    <scope>NUCLEOTIDE SEQUENCE</scope>
    <source>
        <strain evidence="3">CMC78</strain>
    </source>
</reference>
<protein>
    <submittedName>
        <fullName evidence="3">Lantibiotic dehydratase</fullName>
    </submittedName>
</protein>
<accession>A0AB33KKT7</accession>
<dbReference type="Pfam" id="PF14028">
    <property type="entry name" value="Lant_dehydr_C"/>
    <property type="match status" value="1"/>
</dbReference>
<evidence type="ECO:0000259" key="1">
    <source>
        <dbReference type="Pfam" id="PF04738"/>
    </source>
</evidence>
<dbReference type="InterPro" id="IPR023809">
    <property type="entry name" value="Thiopep_bacteriocin_synth_dom"/>
</dbReference>
<organism evidence="3">
    <name type="scientific">Streptomyces sp. CMC78</name>
    <dbReference type="NCBI Taxonomy" id="3231512"/>
    <lineage>
        <taxon>Bacteria</taxon>
        <taxon>Bacillati</taxon>
        <taxon>Actinomycetota</taxon>
        <taxon>Actinomycetes</taxon>
        <taxon>Kitasatosporales</taxon>
        <taxon>Streptomycetaceae</taxon>
        <taxon>Streptomyces</taxon>
    </lineage>
</organism>
<dbReference type="InterPro" id="IPR006827">
    <property type="entry name" value="Lant_deHydtase_N"/>
</dbReference>
<dbReference type="NCBIfam" id="TIGR03891">
    <property type="entry name" value="thiopep_ocin"/>
    <property type="match status" value="1"/>
</dbReference>
<sequence length="1031" mass="112413">MAIPPAFKAGTTALVRAAARPSVTQLPLPDFDDRSFRAEELEEVTTGRLAWIRSIWHDPGIAQALRHASPVLAAEVEALESANSPSTREVRRVGVSVARYVLRALHRPTPFGLFAGVTTATFDAEPHARWGQNHAVVARAGAEWVGRLIEQLERSGELLPLLSAVVNNTTFERDGSLVVPYQDDGPTGQRRAVEASVELSAPVRLILRAADAPIRIGEVAEKLMAEFPAVAPERVKRLLAGLVRRRVLITNLHAPATETDALGHLVTQLDAVRAEDIRLLAPVVRELRAVHAGLEQCGTTEGRDAVATRMRDLVPGLRHHPLALDLCLDATVVLPDLVAHEVERAATILTRLCARPYGTEPWNEYHQRFYERFGVGTMVPLMEVVADSGVGYPDGYPGRPTDEGRRRLSPRDDVLLRLSQAAALDGRDEVVLTDETVAALDRGPQEPRTPSHLEVSVRLHAASLDEVRRGRFTVELTSVSRGAGVTVGRFLGVLPHAQRKRLHEELADLPTADDGTVAAQLSFPALLPDTAHVTRTPRVLPLVISLQEHRAPDAAVLTPADLALACDSRRMYLAAPSRGVRVEAVGMNALNLAEHTPPLARLITEVSRAQNAQVTRFDWGAAASMPFLPRLRYGRIVLVAARWRLEAGDLPDRHRPGADWDAALSGWRERRRLPQHVYLVQDDRRLPLDLDEPGHRSLLRQHLDRAGTALLTEAAPPGADGWTGGRAHEIAVPLKAVRPPAWPALPTPTTARALSPAQIQTPATSPTLLVALYGDPRRQDALLARHVPDLMRRLGSPPWWYVRFRDPRQHLRLRIALPDPGDFADTTHAVSAWADELRTAGLLADLRYPTSYRETGRWGSGPAWDAAEAVFRADSLATVAQLAQPVRPAQRTLVAAHFFAIASALLGSPDTGARWLIDHIEPTAPNPVPRSQFTDAVRLADPRGDWAALRSAPGGAAIVDAWAERTAVLAAYGPHLSGPHADGIAVDGVLTSLLHVHFVRHVAVDFPEEEVCLYLARAAALAFTARAGRRP</sequence>
<feature type="domain" description="Thiopeptide-type bacteriocin biosynthesis" evidence="2">
    <location>
        <begin position="770"/>
        <end position="1018"/>
    </location>
</feature>
<proteinExistence type="predicted"/>
<gene>
    <name evidence="3" type="ORF">SCMC78_62340</name>
</gene>
<name>A0AB33KKT7_9ACTN</name>
<feature type="domain" description="Lantibiotic dehydratase N-terminal" evidence="1">
    <location>
        <begin position="58"/>
        <end position="699"/>
    </location>
</feature>
<evidence type="ECO:0000259" key="2">
    <source>
        <dbReference type="Pfam" id="PF14028"/>
    </source>
</evidence>
<dbReference type="RefSeq" id="WP_408054533.1">
    <property type="nucleotide sequence ID" value="NZ_AP035884.1"/>
</dbReference>
<dbReference type="KEGG" id="stcm:SCMC78_62340"/>
<evidence type="ECO:0000313" key="3">
    <source>
        <dbReference type="EMBL" id="BFP56427.1"/>
    </source>
</evidence>
<dbReference type="AlphaFoldDB" id="A0AB33KKT7"/>